<feature type="domain" description="PKD" evidence="3">
    <location>
        <begin position="166"/>
        <end position="247"/>
    </location>
</feature>
<feature type="compositionally biased region" description="Polar residues" evidence="2">
    <location>
        <begin position="165"/>
        <end position="177"/>
    </location>
</feature>
<feature type="region of interest" description="Disordered" evidence="2">
    <location>
        <begin position="453"/>
        <end position="474"/>
    </location>
</feature>
<dbReference type="PANTHER" id="PTHR35038:SF6">
    <property type="entry name" value="SURFACE LOCALIZED DECAHEME CYTOCHROME C LIPOPROTEIN"/>
    <property type="match status" value="1"/>
</dbReference>
<protein>
    <submittedName>
        <fullName evidence="4">Cytochrome C</fullName>
    </submittedName>
</protein>
<feature type="domain" description="PKD" evidence="3">
    <location>
        <begin position="381"/>
        <end position="436"/>
    </location>
</feature>
<dbReference type="SUPFAM" id="SSF49299">
    <property type="entry name" value="PKD domain"/>
    <property type="match status" value="3"/>
</dbReference>
<organism evidence="4 5">
    <name type="scientific">endosymbiont of Escarpia spicata</name>
    <dbReference type="NCBI Taxonomy" id="2200908"/>
    <lineage>
        <taxon>Bacteria</taxon>
        <taxon>Pseudomonadati</taxon>
        <taxon>Pseudomonadota</taxon>
        <taxon>Gammaproteobacteria</taxon>
        <taxon>sulfur-oxidizing symbionts</taxon>
    </lineage>
</organism>
<evidence type="ECO:0000259" key="3">
    <source>
        <dbReference type="PROSITE" id="PS50093"/>
    </source>
</evidence>
<dbReference type="Proteomes" id="UP000254771">
    <property type="component" value="Unassembled WGS sequence"/>
</dbReference>
<sequence>MISNCGMPKPTNVGQMIQEGLEMKCSSCNTERKPTRPENHFWSTQILVVLSTMLFALTSTGVAWAGNEIDIDHAIWNRDHNSLSVSGDDAPNYGTVTIRYGKNEGSGAVIGSTQADDNGDWTFRTSNLNPAPCNVTAQAGSGDDDKKVRRAPKGCSNDGGGTVNRPPSGNANGTYSGTVGESISFDSNGSSDPDGSIASYAWTFGDGVSSNQDNPSHTYNVPGTYQVILTVTDNDGATGTDITTATIVDDQPPPPNVSPTANANGPYMGTTGVNVNFSSDGSNDPDGSIVAFNWNFGDGSNSANQNHTYALAGTYQVVLTVTDNDGATGTDTTTATIVDDQPPPPVNNPPACAIDTPSGNVTITVGASVNYSATVTDTDNDPLTISWSFGGGNPASSNIVDPGSISYNSAGVFTATLNASDGQAGCAQQTRTITVQDSAPPPVIPAPDVSINSTSRNSADEGVIPNNEGPVAEEPFVGNTTHRVIAINDLGMHCGDFDTRIASILPPFQALLAQVVQKGATPQLLDNTQAEVVYSAVSNPNDPILNDPNVFTGVAPDGSVFKTNFWNTVSAGAYDAFYPPQVTPLAGGVMGMTDDIGLPVPNLEALYIGADGLLNSGDESLVATMHAMPGMTAPYLGNMPHVAEEFYNDKPFFVNFPFGYVAEKINWFEGAGIPFAAFDDFGRENPYPLVRVQANVAGNTVATTDTVLPISGEASCKNCHSADVTDTPHAGAALVNLTNVADQLDDPALGNLPLNVSIEYATDINILRLHDQKHNTSLESEAPVVCQRCHYTPALDLAHVGPLGPENDPINANGRTQLTQSTMSNVMHSHHGATGLFPEIPAPIQNADGIVTNQAARVTAMEESCYQCHPGTDTQCLRGAMFNGDMLCSDCHGNMQQVGADFSQNVSPTNVGAFEMIGNFYDPNDPQPRVPWANEPGCGSCHTGDVVTNQAGDTGTVVNTRDMDGNVDGIRLRQAFLTGDTKATPIVPDNNRFAENIVPASFNGTANQLQGYTGTIVECDTCHTNADSLSPNGSRQSLQGPHGMHAVGITSFADAKHKENLDKDACRECHGQNGEGSVLSRTAADRDFRGIKDGGFVPKGTPVTCSECHSNKL</sequence>
<dbReference type="AlphaFoldDB" id="A0A370DRT1"/>
<feature type="domain" description="PKD" evidence="3">
    <location>
        <begin position="258"/>
        <end position="337"/>
    </location>
</feature>
<reference evidence="4 5" key="1">
    <citation type="journal article" date="2018" name="ISME J.">
        <title>Endosymbiont genomes yield clues of tubeworm success.</title>
        <authorList>
            <person name="Li Y."/>
            <person name="Liles M.R."/>
            <person name="Halanych K.M."/>
        </authorList>
    </citation>
    <scope>NUCLEOTIDE SEQUENCE [LARGE SCALE GENOMIC DNA]</scope>
    <source>
        <strain evidence="4">A1462</strain>
    </source>
</reference>
<dbReference type="SUPFAM" id="SSF48695">
    <property type="entry name" value="Multiheme cytochromes"/>
    <property type="match status" value="1"/>
</dbReference>
<proteinExistence type="predicted"/>
<dbReference type="PROSITE" id="PS50093">
    <property type="entry name" value="PKD"/>
    <property type="match status" value="3"/>
</dbReference>
<dbReference type="Gene3D" id="2.60.40.10">
    <property type="entry name" value="Immunoglobulins"/>
    <property type="match status" value="3"/>
</dbReference>
<dbReference type="InterPro" id="IPR022409">
    <property type="entry name" value="PKD/Chitinase_dom"/>
</dbReference>
<dbReference type="Pfam" id="PF18911">
    <property type="entry name" value="PKD_4"/>
    <property type="match status" value="3"/>
</dbReference>
<dbReference type="CDD" id="cd00146">
    <property type="entry name" value="PKD"/>
    <property type="match status" value="3"/>
</dbReference>
<dbReference type="PANTHER" id="PTHR35038">
    <property type="entry name" value="DISSIMILATORY SULFITE REDUCTASE SIRA"/>
    <property type="match status" value="1"/>
</dbReference>
<dbReference type="InterPro" id="IPR000601">
    <property type="entry name" value="PKD_dom"/>
</dbReference>
<dbReference type="InterPro" id="IPR051829">
    <property type="entry name" value="Multiheme_Cytochr_ET"/>
</dbReference>
<evidence type="ECO:0000256" key="2">
    <source>
        <dbReference type="SAM" id="MobiDB-lite"/>
    </source>
</evidence>
<evidence type="ECO:0000313" key="5">
    <source>
        <dbReference type="Proteomes" id="UP000254771"/>
    </source>
</evidence>
<keyword evidence="5" id="KW-1185">Reference proteome</keyword>
<evidence type="ECO:0000256" key="1">
    <source>
        <dbReference type="ARBA" id="ARBA00022729"/>
    </source>
</evidence>
<dbReference type="GO" id="GO:0016491">
    <property type="term" value="F:oxidoreductase activity"/>
    <property type="evidence" value="ECO:0007669"/>
    <property type="project" value="TreeGrafter"/>
</dbReference>
<dbReference type="EMBL" id="QFXE01000007">
    <property type="protein sequence ID" value="RDH87104.1"/>
    <property type="molecule type" value="Genomic_DNA"/>
</dbReference>
<dbReference type="InterPro" id="IPR036280">
    <property type="entry name" value="Multihaem_cyt_sf"/>
</dbReference>
<comment type="caution">
    <text evidence="4">The sequence shown here is derived from an EMBL/GenBank/DDBJ whole genome shotgun (WGS) entry which is preliminary data.</text>
</comment>
<keyword evidence="1" id="KW-0732">Signal</keyword>
<feature type="region of interest" description="Disordered" evidence="2">
    <location>
        <begin position="137"/>
        <end position="177"/>
    </location>
</feature>
<dbReference type="InterPro" id="IPR013783">
    <property type="entry name" value="Ig-like_fold"/>
</dbReference>
<dbReference type="InterPro" id="IPR035986">
    <property type="entry name" value="PKD_dom_sf"/>
</dbReference>
<gene>
    <name evidence="4" type="ORF">DIZ78_06350</name>
</gene>
<dbReference type="SMART" id="SM00089">
    <property type="entry name" value="PKD"/>
    <property type="match status" value="3"/>
</dbReference>
<dbReference type="Gene3D" id="3.90.10.10">
    <property type="entry name" value="Cytochrome C3"/>
    <property type="match status" value="1"/>
</dbReference>
<accession>A0A370DRT1</accession>
<name>A0A370DRT1_9GAMM</name>
<evidence type="ECO:0000313" key="4">
    <source>
        <dbReference type="EMBL" id="RDH87104.1"/>
    </source>
</evidence>